<evidence type="ECO:0000313" key="5">
    <source>
        <dbReference type="EMBL" id="EYF07807.1"/>
    </source>
</evidence>
<accession>A0A017TFV0</accession>
<keyword evidence="3" id="KW-0472">Membrane</keyword>
<evidence type="ECO:0000256" key="1">
    <source>
        <dbReference type="PROSITE-ProRule" id="PRU00169"/>
    </source>
</evidence>
<dbReference type="Pfam" id="PF14332">
    <property type="entry name" value="DUF4388"/>
    <property type="match status" value="1"/>
</dbReference>
<gene>
    <name evidence="5" type="ORF">CAP_6829</name>
</gene>
<dbReference type="Gene3D" id="3.40.50.2300">
    <property type="match status" value="1"/>
</dbReference>
<dbReference type="Pfam" id="PF00072">
    <property type="entry name" value="Response_reg"/>
    <property type="match status" value="1"/>
</dbReference>
<feature type="modified residue" description="4-aspartylphosphate" evidence="1">
    <location>
        <position position="54"/>
    </location>
</feature>
<dbReference type="OrthoDB" id="5504293at2"/>
<dbReference type="Proteomes" id="UP000019678">
    <property type="component" value="Unassembled WGS sequence"/>
</dbReference>
<dbReference type="InterPro" id="IPR011006">
    <property type="entry name" value="CheY-like_superfamily"/>
</dbReference>
<dbReference type="PROSITE" id="PS50110">
    <property type="entry name" value="RESPONSE_REGULATORY"/>
    <property type="match status" value="1"/>
</dbReference>
<dbReference type="InterPro" id="IPR001789">
    <property type="entry name" value="Sig_transdc_resp-reg_receiver"/>
</dbReference>
<dbReference type="GO" id="GO:0000160">
    <property type="term" value="P:phosphorelay signal transduction system"/>
    <property type="evidence" value="ECO:0007669"/>
    <property type="project" value="InterPro"/>
</dbReference>
<feature type="region of interest" description="Disordered" evidence="2">
    <location>
        <begin position="656"/>
        <end position="684"/>
    </location>
</feature>
<keyword evidence="3" id="KW-0812">Transmembrane</keyword>
<proteinExistence type="predicted"/>
<feature type="region of interest" description="Disordered" evidence="2">
    <location>
        <begin position="697"/>
        <end position="741"/>
    </location>
</feature>
<name>A0A017TFV0_9BACT</name>
<evidence type="ECO:0000256" key="3">
    <source>
        <dbReference type="SAM" id="Phobius"/>
    </source>
</evidence>
<feature type="compositionally biased region" description="Low complexity" evidence="2">
    <location>
        <begin position="563"/>
        <end position="576"/>
    </location>
</feature>
<protein>
    <recommendedName>
        <fullName evidence="4">Response regulatory domain-containing protein</fullName>
    </recommendedName>
</protein>
<feature type="compositionally biased region" description="Low complexity" evidence="2">
    <location>
        <begin position="857"/>
        <end position="876"/>
    </location>
</feature>
<dbReference type="EMBL" id="ASRX01000006">
    <property type="protein sequence ID" value="EYF07807.1"/>
    <property type="molecule type" value="Genomic_DNA"/>
</dbReference>
<dbReference type="eggNOG" id="COG0745">
    <property type="taxonomic scope" value="Bacteria"/>
</dbReference>
<keyword evidence="1" id="KW-0597">Phosphoprotein</keyword>
<dbReference type="PANTHER" id="PTHR36304">
    <property type="entry name" value="DOMAIN GTPASE-ACTIVATING PROTEIN, PUTATIVE-RELATED-RELATED"/>
    <property type="match status" value="1"/>
</dbReference>
<feature type="compositionally biased region" description="Low complexity" evidence="2">
    <location>
        <begin position="601"/>
        <end position="616"/>
    </location>
</feature>
<organism evidence="5 6">
    <name type="scientific">Chondromyces apiculatus DSM 436</name>
    <dbReference type="NCBI Taxonomy" id="1192034"/>
    <lineage>
        <taxon>Bacteria</taxon>
        <taxon>Pseudomonadati</taxon>
        <taxon>Myxococcota</taxon>
        <taxon>Polyangia</taxon>
        <taxon>Polyangiales</taxon>
        <taxon>Polyangiaceae</taxon>
        <taxon>Chondromyces</taxon>
    </lineage>
</organism>
<evidence type="ECO:0000313" key="6">
    <source>
        <dbReference type="Proteomes" id="UP000019678"/>
    </source>
</evidence>
<dbReference type="AlphaFoldDB" id="A0A017TFV0"/>
<evidence type="ECO:0000256" key="2">
    <source>
        <dbReference type="SAM" id="MobiDB-lite"/>
    </source>
</evidence>
<feature type="compositionally biased region" description="Low complexity" evidence="2">
    <location>
        <begin position="839"/>
        <end position="850"/>
    </location>
</feature>
<evidence type="ECO:0000259" key="4">
    <source>
        <dbReference type="PROSITE" id="PS50110"/>
    </source>
</evidence>
<feature type="region of interest" description="Disordered" evidence="2">
    <location>
        <begin position="466"/>
        <end position="581"/>
    </location>
</feature>
<feature type="compositionally biased region" description="Low complexity" evidence="2">
    <location>
        <begin position="628"/>
        <end position="644"/>
    </location>
</feature>
<feature type="compositionally biased region" description="Basic and acidic residues" evidence="2">
    <location>
        <begin position="545"/>
        <end position="562"/>
    </location>
</feature>
<comment type="caution">
    <text evidence="5">The sequence shown here is derived from an EMBL/GenBank/DDBJ whole genome shotgun (WGS) entry which is preliminary data.</text>
</comment>
<dbReference type="RefSeq" id="WP_081864556.1">
    <property type="nucleotide sequence ID" value="NZ_ASRX01000006.1"/>
</dbReference>
<keyword evidence="6" id="KW-1185">Reference proteome</keyword>
<feature type="region of interest" description="Disordered" evidence="2">
    <location>
        <begin position="776"/>
        <end position="822"/>
    </location>
</feature>
<feature type="region of interest" description="Disordered" evidence="2">
    <location>
        <begin position="835"/>
        <end position="891"/>
    </location>
</feature>
<feature type="compositionally biased region" description="Low complexity" evidence="2">
    <location>
        <begin position="812"/>
        <end position="822"/>
    </location>
</feature>
<dbReference type="SUPFAM" id="SSF52172">
    <property type="entry name" value="CheY-like"/>
    <property type="match status" value="1"/>
</dbReference>
<dbReference type="PANTHER" id="PTHR36304:SF4">
    <property type="entry name" value="DUF4388 DOMAIN-CONTAINING PROTEIN"/>
    <property type="match status" value="1"/>
</dbReference>
<feature type="domain" description="Response regulatory" evidence="4">
    <location>
        <begin position="5"/>
        <end position="121"/>
    </location>
</feature>
<feature type="region of interest" description="Disordered" evidence="2">
    <location>
        <begin position="597"/>
        <end position="644"/>
    </location>
</feature>
<keyword evidence="3" id="KW-1133">Transmembrane helix</keyword>
<dbReference type="InterPro" id="IPR025497">
    <property type="entry name" value="PatA-like_N"/>
</dbReference>
<feature type="region of interest" description="Disordered" evidence="2">
    <location>
        <begin position="929"/>
        <end position="966"/>
    </location>
</feature>
<dbReference type="STRING" id="1192034.CAP_6829"/>
<reference evidence="5 6" key="1">
    <citation type="submission" date="2013-05" db="EMBL/GenBank/DDBJ databases">
        <title>Genome assembly of Chondromyces apiculatus DSM 436.</title>
        <authorList>
            <person name="Sharma G."/>
            <person name="Khatri I."/>
            <person name="Kaur C."/>
            <person name="Mayilraj S."/>
            <person name="Subramanian S."/>
        </authorList>
    </citation>
    <scope>NUCLEOTIDE SEQUENCE [LARGE SCALE GENOMIC DNA]</scope>
    <source>
        <strain evidence="5 6">DSM 436</strain>
    </source>
</reference>
<feature type="compositionally biased region" description="Low complexity" evidence="2">
    <location>
        <begin position="525"/>
        <end position="544"/>
    </location>
</feature>
<sequence>MAKQQLLLVDADPRSLRVLEVSLRKAGYSVTTAKDGLDALVKLELSTPDLVLADSRLPNLDGYGLVSRMKEHAEWASIPVVFLTSQKSVEDKIRGLELGIEDYLTKPIFVRELIARVKLLLARREREGFTTRSGPSGRMRFSGAIADMNVVDLLQTFEVSRKSGVVHLASGEDEAHIYFRDGKVVDATLGRLAGEEAVYRALLWSEGTFEVEFCKVESPDVIDASTQGLLMEGMRRVDEWGRLLEALPPLSTVFDVDHEELLERLNEIPDELNGILRLFDGRRTLMQVVDTSPFEDLSTLSTISKLYFEGLLVPAATPTAGAEDVVPSVEPEGTGDDLQGPASLGTRFRRMHQGLGHEGEPLPLSVSSEELAEDGGVVPAPLSVQPQTLRVLLRGAVDAVSPVVVAEVGSRAAPRAGDTALGGARTAVAQREAAEGTGRGAGGAAGVAAGGVFGPAGGGARLVAARAGAGGGGDEATLASARDEEATRGAEAGAGRGGDEATLASAHAEEATRGAEAGAGRGGDEATLASAHAEEATAAGVVRAAGERGPAEAARAAEERAPAEVAEAARAADAAEGMSPAETVRTAALAPVREAVGDGGRATPAEAAPQAEPQRGADGGQGPPPARGPADGRASPAASDGSADNVTADAAAALGQLAEEKTPEAGTLRTEESWEHRAPAPGGAGALERAATALVPREPGALETVPAKEAEASPARAPRRDAEEDEGEGTARESMLGHPEREARRARLLRVVVGLVVGLALTVGGIWMVNRTRQSRRVEVPEVKAPSPPSAEVGSTHDAAARASTVSASEQPPVGSASSAAPTAVPSAEALVEPVTPDGAASASASAASSAPPPASAPASAGGEASAAAKGSASPSPSTPAPVDDEKAPLSTRVMRAMEAGQGARAVQLAQQLTAGSPGSASAWHLRGAAEQSAGRGGTASFRKCAELSPPDSELGAECRALAGMP</sequence>
<dbReference type="SMART" id="SM00448">
    <property type="entry name" value="REC"/>
    <property type="match status" value="1"/>
</dbReference>
<feature type="compositionally biased region" description="Basic and acidic residues" evidence="2">
    <location>
        <begin position="658"/>
        <end position="678"/>
    </location>
</feature>
<feature type="transmembrane region" description="Helical" evidence="3">
    <location>
        <begin position="748"/>
        <end position="769"/>
    </location>
</feature>